<evidence type="ECO:0000256" key="5">
    <source>
        <dbReference type="ARBA" id="ARBA00022989"/>
    </source>
</evidence>
<accession>Q5LVN9</accession>
<keyword evidence="4 7" id="KW-0812">Transmembrane</keyword>
<evidence type="ECO:0000256" key="2">
    <source>
        <dbReference type="ARBA" id="ARBA00022448"/>
    </source>
</evidence>
<dbReference type="PANTHER" id="PTHR43163:SF9">
    <property type="entry name" value="ABC TRANSPORTER PERMEASE PROTEIN"/>
    <property type="match status" value="1"/>
</dbReference>
<comment type="similarity">
    <text evidence="7">Belongs to the binding-protein-dependent transport system permease family.</text>
</comment>
<keyword evidence="5 7" id="KW-1133">Transmembrane helix</keyword>
<evidence type="ECO:0000256" key="1">
    <source>
        <dbReference type="ARBA" id="ARBA00004651"/>
    </source>
</evidence>
<feature type="transmembrane region" description="Helical" evidence="7">
    <location>
        <begin position="187"/>
        <end position="206"/>
    </location>
</feature>
<dbReference type="HOGENOM" id="CLU_036879_0_2_5"/>
<evidence type="ECO:0000313" key="9">
    <source>
        <dbReference type="EMBL" id="AAV93969.1"/>
    </source>
</evidence>
<comment type="subcellular location">
    <subcellularLocation>
        <location evidence="1 7">Cell membrane</location>
        <topology evidence="1 7">Multi-pass membrane protein</topology>
    </subcellularLocation>
</comment>
<reference evidence="9 10" key="2">
    <citation type="journal article" date="2014" name="Stand. Genomic Sci.">
        <title>An updated genome annotation for the model marine bacterium Ruegeria pomeroyi DSS-3.</title>
        <authorList>
            <person name="Rivers A.R."/>
            <person name="Smith C.B."/>
            <person name="Moran M.A."/>
        </authorList>
    </citation>
    <scope>GENOME REANNOTATION</scope>
    <source>
        <strain evidence="10">ATCC 700808 / DSM 15171 / DSS-3</strain>
    </source>
</reference>
<dbReference type="PaxDb" id="246200-SPO0661"/>
<dbReference type="InterPro" id="IPR045621">
    <property type="entry name" value="BPD_transp_1_N"/>
</dbReference>
<evidence type="ECO:0000259" key="8">
    <source>
        <dbReference type="PROSITE" id="PS50928"/>
    </source>
</evidence>
<evidence type="ECO:0000313" key="10">
    <source>
        <dbReference type="Proteomes" id="UP000001023"/>
    </source>
</evidence>
<protein>
    <submittedName>
        <fullName evidence="9">N-acetyltaurine ABC transporter, permease protein</fullName>
    </submittedName>
</protein>
<dbReference type="KEGG" id="sil:SPO0661"/>
<dbReference type="Pfam" id="PF19300">
    <property type="entry name" value="BPD_transp_1_N"/>
    <property type="match status" value="1"/>
</dbReference>
<evidence type="ECO:0000256" key="4">
    <source>
        <dbReference type="ARBA" id="ARBA00022692"/>
    </source>
</evidence>
<proteinExistence type="inferred from homology"/>
<dbReference type="Proteomes" id="UP000001023">
    <property type="component" value="Chromosome"/>
</dbReference>
<feature type="transmembrane region" description="Helical" evidence="7">
    <location>
        <begin position="135"/>
        <end position="167"/>
    </location>
</feature>
<dbReference type="AlphaFoldDB" id="Q5LVN9"/>
<reference evidence="9 10" key="1">
    <citation type="journal article" date="2004" name="Nature">
        <title>Genome sequence of Silicibacter pomeroyi reveals adaptations to the marine environment.</title>
        <authorList>
            <person name="Moran M.A."/>
            <person name="Buchan A."/>
            <person name="Gonzalez J.M."/>
            <person name="Heidelberg J.F."/>
            <person name="Whitman W.B."/>
            <person name="Kiene R.P."/>
            <person name="Henriksen J.R."/>
            <person name="King G.M."/>
            <person name="Belas R."/>
            <person name="Fuqua C."/>
            <person name="Brinkac L."/>
            <person name="Lewis M."/>
            <person name="Johri S."/>
            <person name="Weaver B."/>
            <person name="Pai G."/>
            <person name="Eisen J.A."/>
            <person name="Rahe E."/>
            <person name="Sheldon W.M."/>
            <person name="Ye W."/>
            <person name="Miller T.R."/>
            <person name="Carlton J."/>
            <person name="Rasko D.A."/>
            <person name="Paulsen I.T."/>
            <person name="Ren Q."/>
            <person name="Daugherty S.C."/>
            <person name="Deboy R.T."/>
            <person name="Dodson R.J."/>
            <person name="Durkin A.S."/>
            <person name="Madupu R."/>
            <person name="Nelson W.C."/>
            <person name="Sullivan S.A."/>
            <person name="Rosovitz M.J."/>
            <person name="Haft D.H."/>
            <person name="Selengut J."/>
            <person name="Ward N."/>
        </authorList>
    </citation>
    <scope>NUCLEOTIDE SEQUENCE [LARGE SCALE GENOMIC DNA]</scope>
    <source>
        <strain evidence="10">ATCC 700808 / DSM 15171 / DSS-3</strain>
    </source>
</reference>
<keyword evidence="2 7" id="KW-0813">Transport</keyword>
<gene>
    <name evidence="9" type="primary">naaB</name>
    <name evidence="9" type="ordered locus">SPO0661</name>
</gene>
<evidence type="ECO:0000256" key="7">
    <source>
        <dbReference type="RuleBase" id="RU363032"/>
    </source>
</evidence>
<dbReference type="InterPro" id="IPR000515">
    <property type="entry name" value="MetI-like"/>
</dbReference>
<sequence length="325" mass="35131">MNFLRVTLIRILYAALLLVAVLVLNFSLMHAAPGDVADTIAQAAGGIDAEALEQIRREYGLDQPFLVQLGRYIGNVLQFDLGYSYFYSDKVTNLILSRLPATLLLVISAQLLALVVGVVLGVFSARKPNGILSHFVTFLALFGYSAPVFWTGLLMLVMFSLMVPLFPVAGMRDVTVEGGFFVQALDIAHHLVLPMLTLASIFLALYSRLSRAAMMEVLGSDYVRTAKAKGLSPRQVVYKHALKNALSPVITLAGLQLSAVVSGAVLVETVFSWPGLGTLAFQSILARDTPLILGILFFSALVVIVGNLLTDLALRLVDPRVGGKR</sequence>
<dbReference type="GO" id="GO:0055085">
    <property type="term" value="P:transmembrane transport"/>
    <property type="evidence" value="ECO:0007669"/>
    <property type="project" value="InterPro"/>
</dbReference>
<evidence type="ECO:0000256" key="3">
    <source>
        <dbReference type="ARBA" id="ARBA00022475"/>
    </source>
</evidence>
<evidence type="ECO:0000256" key="6">
    <source>
        <dbReference type="ARBA" id="ARBA00023136"/>
    </source>
</evidence>
<dbReference type="PANTHER" id="PTHR43163">
    <property type="entry name" value="DIPEPTIDE TRANSPORT SYSTEM PERMEASE PROTEIN DPPB-RELATED"/>
    <property type="match status" value="1"/>
</dbReference>
<dbReference type="STRING" id="246200.SPO0661"/>
<feature type="domain" description="ABC transmembrane type-1" evidence="8">
    <location>
        <begin position="99"/>
        <end position="314"/>
    </location>
</feature>
<feature type="transmembrane region" description="Helical" evidence="7">
    <location>
        <begin position="291"/>
        <end position="317"/>
    </location>
</feature>
<keyword evidence="3" id="KW-1003">Cell membrane</keyword>
<dbReference type="PROSITE" id="PS50928">
    <property type="entry name" value="ABC_TM1"/>
    <property type="match status" value="1"/>
</dbReference>
<name>Q5LVN9_RUEPO</name>
<dbReference type="eggNOG" id="COG0601">
    <property type="taxonomic scope" value="Bacteria"/>
</dbReference>
<dbReference type="EMBL" id="CP000031">
    <property type="protein sequence ID" value="AAV93969.1"/>
    <property type="molecule type" value="Genomic_DNA"/>
</dbReference>
<feature type="transmembrane region" description="Helical" evidence="7">
    <location>
        <begin position="249"/>
        <end position="271"/>
    </location>
</feature>
<feature type="transmembrane region" description="Helical" evidence="7">
    <location>
        <begin position="101"/>
        <end position="123"/>
    </location>
</feature>
<feature type="transmembrane region" description="Helical" evidence="7">
    <location>
        <begin position="12"/>
        <end position="32"/>
    </location>
</feature>
<dbReference type="GO" id="GO:0005886">
    <property type="term" value="C:plasma membrane"/>
    <property type="evidence" value="ECO:0007669"/>
    <property type="project" value="UniProtKB-SubCell"/>
</dbReference>
<dbReference type="Gene3D" id="1.10.3720.10">
    <property type="entry name" value="MetI-like"/>
    <property type="match status" value="1"/>
</dbReference>
<dbReference type="InterPro" id="IPR035906">
    <property type="entry name" value="MetI-like_sf"/>
</dbReference>
<dbReference type="Pfam" id="PF00528">
    <property type="entry name" value="BPD_transp_1"/>
    <property type="match status" value="1"/>
</dbReference>
<dbReference type="CDD" id="cd06261">
    <property type="entry name" value="TM_PBP2"/>
    <property type="match status" value="1"/>
</dbReference>
<dbReference type="SUPFAM" id="SSF161098">
    <property type="entry name" value="MetI-like"/>
    <property type="match status" value="1"/>
</dbReference>
<dbReference type="RefSeq" id="WP_011046412.1">
    <property type="nucleotide sequence ID" value="NC_003911.12"/>
</dbReference>
<keyword evidence="10" id="KW-1185">Reference proteome</keyword>
<organism evidence="9 10">
    <name type="scientific">Ruegeria pomeroyi (strain ATCC 700808 / DSM 15171 / DSS-3)</name>
    <name type="common">Silicibacter pomeroyi</name>
    <dbReference type="NCBI Taxonomy" id="246200"/>
    <lineage>
        <taxon>Bacteria</taxon>
        <taxon>Pseudomonadati</taxon>
        <taxon>Pseudomonadota</taxon>
        <taxon>Alphaproteobacteria</taxon>
        <taxon>Rhodobacterales</taxon>
        <taxon>Roseobacteraceae</taxon>
        <taxon>Ruegeria</taxon>
    </lineage>
</organism>
<keyword evidence="6 7" id="KW-0472">Membrane</keyword>